<name>A0A7C5KAE6_9BACT</name>
<protein>
    <submittedName>
        <fullName evidence="1">GNAT family N-acetyltransferase</fullName>
    </submittedName>
</protein>
<dbReference type="AlphaFoldDB" id="A0A7C5KAE6"/>
<dbReference type="EMBL" id="DRUY01000018">
    <property type="protein sequence ID" value="HHI64996.1"/>
    <property type="molecule type" value="Genomic_DNA"/>
</dbReference>
<proteinExistence type="predicted"/>
<gene>
    <name evidence="1" type="ORF">ENL70_00420</name>
</gene>
<organism evidence="1">
    <name type="scientific">Thermodesulfobium narugense</name>
    <dbReference type="NCBI Taxonomy" id="184064"/>
    <lineage>
        <taxon>Bacteria</taxon>
        <taxon>Pseudomonadati</taxon>
        <taxon>Thermodesulfobiota</taxon>
        <taxon>Thermodesulfobiia</taxon>
        <taxon>Thermodesulfobiales</taxon>
        <taxon>Thermodesulfobiaceae</taxon>
        <taxon>Thermodesulfobium</taxon>
    </lineage>
</organism>
<comment type="caution">
    <text evidence="1">The sequence shown here is derived from an EMBL/GenBank/DDBJ whole genome shotgun (WGS) entry which is preliminary data.</text>
</comment>
<accession>A0A7C5KAE6</accession>
<sequence>MLNQLEPSELIELFVRFPPYNFNVRKNNDLILFETIFDILTTADESIAKKLGFLEKIPGLNRFFKPNATFVGTTVTEYLVLPEIDEKQFVDSIFENWNTEYLIVKDIPKDSLLLSDKENAYSESLIRFLKERGFIILTGQALAYRLIDFESIDEYLMKFSQKRRYDFRRKLKKKSDLKLEIENSGNSFDEVRAAEYYQMYENVYNKSYIHFDKLTPDFFKGLLQSDTLGAKIFSYYTKTTGELIGYKICFQSEDILIDKFAGFKYPQALDFSVYFVSWFDNLQYCIDNKIKKFVIGWTNPEVKAYLGADFNFTFHGVYPRNKLIRKALRYLARYFESDKNELERFLNKK</sequence>
<reference evidence="1" key="1">
    <citation type="journal article" date="2020" name="mSystems">
        <title>Genome- and Community-Level Interaction Insights into Carbon Utilization and Element Cycling Functions of Hydrothermarchaeota in Hydrothermal Sediment.</title>
        <authorList>
            <person name="Zhou Z."/>
            <person name="Liu Y."/>
            <person name="Xu W."/>
            <person name="Pan J."/>
            <person name="Luo Z.H."/>
            <person name="Li M."/>
        </authorList>
    </citation>
    <scope>NUCLEOTIDE SEQUENCE [LARGE SCALE GENOMIC DNA]</scope>
    <source>
        <strain evidence="1">SpSt-1019</strain>
    </source>
</reference>
<dbReference type="GO" id="GO:0016740">
    <property type="term" value="F:transferase activity"/>
    <property type="evidence" value="ECO:0007669"/>
    <property type="project" value="UniProtKB-KW"/>
</dbReference>
<dbReference type="SUPFAM" id="SSF55729">
    <property type="entry name" value="Acyl-CoA N-acyltransferases (Nat)"/>
    <property type="match status" value="1"/>
</dbReference>
<evidence type="ECO:0000313" key="1">
    <source>
        <dbReference type="EMBL" id="HHI64996.1"/>
    </source>
</evidence>
<keyword evidence="1" id="KW-0808">Transferase</keyword>
<dbReference type="InterPro" id="IPR016181">
    <property type="entry name" value="Acyl_CoA_acyltransferase"/>
</dbReference>
<dbReference type="InterPro" id="IPR007434">
    <property type="entry name" value="FemAB-like"/>
</dbReference>
<dbReference type="Pfam" id="PF04339">
    <property type="entry name" value="FemAB_like"/>
    <property type="match status" value="1"/>
</dbReference>
<dbReference type="Gene3D" id="3.40.630.30">
    <property type="match status" value="1"/>
</dbReference>